<dbReference type="Gene3D" id="3.40.1480.10">
    <property type="entry name" value="MOFRL domain"/>
    <property type="match status" value="1"/>
</dbReference>
<organism evidence="3 4">
    <name type="scientific">Streptomyces montanus</name>
    <dbReference type="NCBI Taxonomy" id="2580423"/>
    <lineage>
        <taxon>Bacteria</taxon>
        <taxon>Bacillati</taxon>
        <taxon>Actinomycetota</taxon>
        <taxon>Actinomycetes</taxon>
        <taxon>Kitasatosporales</taxon>
        <taxon>Streptomycetaceae</taxon>
        <taxon>Streptomyces</taxon>
    </lineage>
</organism>
<dbReference type="InterPro" id="IPR039760">
    <property type="entry name" value="MOFRL_protein"/>
</dbReference>
<dbReference type="GO" id="GO:0008887">
    <property type="term" value="F:glycerate kinase activity"/>
    <property type="evidence" value="ECO:0007669"/>
    <property type="project" value="InterPro"/>
</dbReference>
<sequence length="425" mass="45418">MPSAGRRIQIASDVADIALGWPQKVSLHEIMGSEFERASIGADTVDIVSIGKMARELMRAARALLGAKIRHSLTITAPQNGVAACDELIGDHPIPTARSMLAGKALVEFVAAGRGSSTPVIFLVSGGTSSVCVAPTPPVTLPDLQAIWHAALAAGIDVTRLNQLRAAVSRIHGGGILRLCRDRASWSFIVVDNVQSGIEWVGSGLTFPYEPDRQLVGELLRVLALDADVGARIWDAVGARAQMNEAELVRRHENWVIADTSLSLQVATETAINKGYHVVSMGGKVQGDVRLLARRFGEYLAQPELRGRRVCILGAGEGTVQVRGQGRGGRCQELALRMGRELVSARGYAYFAAAASDGQDHLPGVGGAWVDSFSWDRINALSSVDVERAMADNDSYNVLRRVGGLLPGVPTGWNLCDIYVLCAEE</sequence>
<evidence type="ECO:0000313" key="4">
    <source>
        <dbReference type="Proteomes" id="UP000305906"/>
    </source>
</evidence>
<evidence type="ECO:0000313" key="3">
    <source>
        <dbReference type="EMBL" id="TLS41651.1"/>
    </source>
</evidence>
<dbReference type="GO" id="GO:0005737">
    <property type="term" value="C:cytoplasm"/>
    <property type="evidence" value="ECO:0007669"/>
    <property type="project" value="TreeGrafter"/>
</dbReference>
<dbReference type="InterPro" id="IPR025286">
    <property type="entry name" value="MOFRL_assoc_dom"/>
</dbReference>
<dbReference type="SUPFAM" id="SSF82544">
    <property type="entry name" value="GckA/TtuD-like"/>
    <property type="match status" value="1"/>
</dbReference>
<accession>A0A5R9FES1</accession>
<gene>
    <name evidence="3" type="ORF">FE633_35070</name>
</gene>
<dbReference type="InterPro" id="IPR007835">
    <property type="entry name" value="MOFRL"/>
</dbReference>
<dbReference type="Pfam" id="PF05161">
    <property type="entry name" value="MOFRL"/>
    <property type="match status" value="1"/>
</dbReference>
<proteinExistence type="predicted"/>
<comment type="caution">
    <text evidence="3">The sequence shown here is derived from an EMBL/GenBank/DDBJ whole genome shotgun (WGS) entry which is preliminary data.</text>
</comment>
<dbReference type="Gene3D" id="3.40.50.10180">
    <property type="entry name" value="Glycerate kinase, MOFRL-like N-terminal domain"/>
    <property type="match status" value="1"/>
</dbReference>
<dbReference type="AlphaFoldDB" id="A0A5R9FES1"/>
<evidence type="ECO:0000259" key="1">
    <source>
        <dbReference type="Pfam" id="PF05161"/>
    </source>
</evidence>
<keyword evidence="4" id="KW-1185">Reference proteome</keyword>
<dbReference type="InterPro" id="IPR037035">
    <property type="entry name" value="GK-like_C_sf"/>
</dbReference>
<dbReference type="InterPro" id="IPR038614">
    <property type="entry name" value="GK_N_sf"/>
</dbReference>
<reference evidence="3 4" key="1">
    <citation type="submission" date="2019-05" db="EMBL/GenBank/DDBJ databases">
        <title>Streptomyces sp. NEAU-C151, a novel actinomycete isolated from soil.</title>
        <authorList>
            <person name="Han L."/>
            <person name="Jiang H."/>
        </authorList>
    </citation>
    <scope>NUCLEOTIDE SEQUENCE [LARGE SCALE GENOMIC DNA]</scope>
    <source>
        <strain evidence="3 4">NEAU-C151</strain>
    </source>
</reference>
<feature type="domain" description="MOFRL-associated" evidence="2">
    <location>
        <begin position="42"/>
        <end position="228"/>
    </location>
</feature>
<dbReference type="Pfam" id="PF13660">
    <property type="entry name" value="DUF4147"/>
    <property type="match status" value="1"/>
</dbReference>
<protein>
    <submittedName>
        <fullName evidence="3">DUF4147 domain-containing protein</fullName>
    </submittedName>
</protein>
<dbReference type="PANTHER" id="PTHR12227">
    <property type="entry name" value="GLYCERATE KINASE"/>
    <property type="match status" value="1"/>
</dbReference>
<feature type="domain" description="MOFRL" evidence="1">
    <location>
        <begin position="310"/>
        <end position="417"/>
    </location>
</feature>
<dbReference type="PANTHER" id="PTHR12227:SF0">
    <property type="entry name" value="GLYCERATE KINASE"/>
    <property type="match status" value="1"/>
</dbReference>
<dbReference type="EMBL" id="VBZC01000052">
    <property type="protein sequence ID" value="TLS41651.1"/>
    <property type="molecule type" value="Genomic_DNA"/>
</dbReference>
<dbReference type="Proteomes" id="UP000305906">
    <property type="component" value="Unassembled WGS sequence"/>
</dbReference>
<evidence type="ECO:0000259" key="2">
    <source>
        <dbReference type="Pfam" id="PF13660"/>
    </source>
</evidence>
<name>A0A5R9FES1_9ACTN</name>